<protein>
    <recommendedName>
        <fullName evidence="3">RND efflux pump membrane fusion protein barrel-sandwich domain-containing protein</fullName>
    </recommendedName>
</protein>
<dbReference type="Gene3D" id="2.40.420.20">
    <property type="match status" value="1"/>
</dbReference>
<dbReference type="EMBL" id="JAVDRD010000008">
    <property type="protein sequence ID" value="MDR6512180.1"/>
    <property type="molecule type" value="Genomic_DNA"/>
</dbReference>
<sequence>MALGRGAFSALLLGSGIALGALGGWGYAHFAAPDGDDAPHAAPAAPANTTGALVVDDATRRRAGIVTAALATTAQSQGETGYARALDLGPLAAIGAEIDSARAAATASAKEAARLAALAGADAGAAQREVESARAQARADAARLDLACQRVTFEFGAGLSHLGCGAAEALARQASRGEVAILRLDFPAGAPPAGAMVQIDLAPGAAQVRVLGPAAAGDTQLQSGGALALLTGPQAPRIGVGRILAATTSATGPVRQGVIVPRSAIVRTDAGLFVWRATSPDRFERVPLEDGRALAPGWFVPIGRLHGGDQVVVAGAGTLLGLDHAAPQPSTDGGDD</sequence>
<dbReference type="RefSeq" id="WP_309805831.1">
    <property type="nucleotide sequence ID" value="NZ_JAVDRD010000008.1"/>
</dbReference>
<evidence type="ECO:0000313" key="2">
    <source>
        <dbReference type="Proteomes" id="UP001184150"/>
    </source>
</evidence>
<name>A0ABU1MPA3_9SPHN</name>
<accession>A0ABU1MPA3</accession>
<comment type="caution">
    <text evidence="1">The sequence shown here is derived from an EMBL/GenBank/DDBJ whole genome shotgun (WGS) entry which is preliminary data.</text>
</comment>
<evidence type="ECO:0000313" key="1">
    <source>
        <dbReference type="EMBL" id="MDR6512180.1"/>
    </source>
</evidence>
<evidence type="ECO:0008006" key="3">
    <source>
        <dbReference type="Google" id="ProtNLM"/>
    </source>
</evidence>
<organism evidence="1 2">
    <name type="scientific">Novosphingobium capsulatum</name>
    <dbReference type="NCBI Taxonomy" id="13688"/>
    <lineage>
        <taxon>Bacteria</taxon>
        <taxon>Pseudomonadati</taxon>
        <taxon>Pseudomonadota</taxon>
        <taxon>Alphaproteobacteria</taxon>
        <taxon>Sphingomonadales</taxon>
        <taxon>Sphingomonadaceae</taxon>
        <taxon>Novosphingobium</taxon>
    </lineage>
</organism>
<proteinExistence type="predicted"/>
<reference evidence="1 2" key="1">
    <citation type="submission" date="2023-07" db="EMBL/GenBank/DDBJ databases">
        <title>Sorghum-associated microbial communities from plants grown in Nebraska, USA.</title>
        <authorList>
            <person name="Schachtman D."/>
        </authorList>
    </citation>
    <scope>NUCLEOTIDE SEQUENCE [LARGE SCALE GENOMIC DNA]</scope>
    <source>
        <strain evidence="1 2">DS1027</strain>
    </source>
</reference>
<keyword evidence="2" id="KW-1185">Reference proteome</keyword>
<gene>
    <name evidence="1" type="ORF">J2792_003063</name>
</gene>
<dbReference type="Proteomes" id="UP001184150">
    <property type="component" value="Unassembled WGS sequence"/>
</dbReference>